<dbReference type="AlphaFoldDB" id="A0A1P8UHH4"/>
<dbReference type="SUPFAM" id="SSF55729">
    <property type="entry name" value="Acyl-CoA N-acyltransferases (Nat)"/>
    <property type="match status" value="1"/>
</dbReference>
<dbReference type="CDD" id="cd04301">
    <property type="entry name" value="NAT_SF"/>
    <property type="match status" value="1"/>
</dbReference>
<dbReference type="Proteomes" id="UP000243807">
    <property type="component" value="Chromosome"/>
</dbReference>
<evidence type="ECO:0000313" key="2">
    <source>
        <dbReference type="EMBL" id="APZ43298.1"/>
    </source>
</evidence>
<protein>
    <recommendedName>
        <fullName evidence="1">N-acetyltransferase domain-containing protein</fullName>
    </recommendedName>
</protein>
<dbReference type="GO" id="GO:0016747">
    <property type="term" value="F:acyltransferase activity, transferring groups other than amino-acyl groups"/>
    <property type="evidence" value="ECO:0007669"/>
    <property type="project" value="InterPro"/>
</dbReference>
<accession>A0A1P8UHH4</accession>
<organism evidence="2 3">
    <name type="scientific">Acidihalobacter ferrooxydans</name>
    <dbReference type="NCBI Taxonomy" id="1765967"/>
    <lineage>
        <taxon>Bacteria</taxon>
        <taxon>Pseudomonadati</taxon>
        <taxon>Pseudomonadota</taxon>
        <taxon>Gammaproteobacteria</taxon>
        <taxon>Chromatiales</taxon>
        <taxon>Ectothiorhodospiraceae</taxon>
        <taxon>Acidihalobacter</taxon>
    </lineage>
</organism>
<dbReference type="InterPro" id="IPR000182">
    <property type="entry name" value="GNAT_dom"/>
</dbReference>
<gene>
    <name evidence="2" type="ORF">BW247_09475</name>
</gene>
<proteinExistence type="predicted"/>
<dbReference type="PROSITE" id="PS51186">
    <property type="entry name" value="GNAT"/>
    <property type="match status" value="1"/>
</dbReference>
<dbReference type="KEGG" id="afy:BW247_09475"/>
<evidence type="ECO:0000313" key="3">
    <source>
        <dbReference type="Proteomes" id="UP000243807"/>
    </source>
</evidence>
<dbReference type="PROSITE" id="PS51257">
    <property type="entry name" value="PROKAR_LIPOPROTEIN"/>
    <property type="match status" value="1"/>
</dbReference>
<dbReference type="Pfam" id="PF00583">
    <property type="entry name" value="Acetyltransf_1"/>
    <property type="match status" value="1"/>
</dbReference>
<reference evidence="2 3" key="1">
    <citation type="submission" date="2017-01" db="EMBL/GenBank/DDBJ databases">
        <title>Draft sequence of Acidihalobacter ferrooxidans strain DSM 14175 (strain V8).</title>
        <authorList>
            <person name="Khaleque H.N."/>
            <person name="Ramsay J.P."/>
            <person name="Murphy R.J.T."/>
            <person name="Kaksonen A.H."/>
            <person name="Boxall N.J."/>
            <person name="Watkin E.L.J."/>
        </authorList>
    </citation>
    <scope>NUCLEOTIDE SEQUENCE [LARGE SCALE GENOMIC DNA]</scope>
    <source>
        <strain evidence="2 3">V8</strain>
    </source>
</reference>
<dbReference type="OrthoDB" id="6456007at2"/>
<evidence type="ECO:0000259" key="1">
    <source>
        <dbReference type="PROSITE" id="PS51186"/>
    </source>
</evidence>
<feature type="domain" description="N-acetyltransferase" evidence="1">
    <location>
        <begin position="4"/>
        <end position="102"/>
    </location>
</feature>
<dbReference type="STRING" id="1765967.BW247_09475"/>
<dbReference type="Gene3D" id="3.40.630.30">
    <property type="match status" value="1"/>
</dbReference>
<name>A0A1P8UHH4_9GAMM</name>
<dbReference type="EMBL" id="CP019434">
    <property type="protein sequence ID" value="APZ43298.1"/>
    <property type="molecule type" value="Genomic_DNA"/>
</dbReference>
<keyword evidence="3" id="KW-1185">Reference proteome</keyword>
<sequence length="102" mass="10844">MQRTHIRQAILSDAEALAALSSQLGYACTADDMKARLSAVSPSADHVIYVYCDDRTAPSAWLHVMRTFHLESGFAAEIAGLVVNESQRGRGIGAALVAEAIG</sequence>
<dbReference type="InterPro" id="IPR016181">
    <property type="entry name" value="Acyl_CoA_acyltransferase"/>
</dbReference>